<comment type="caution">
    <text evidence="1">The sequence shown here is derived from an EMBL/GenBank/DDBJ whole genome shotgun (WGS) entry which is preliminary data.</text>
</comment>
<dbReference type="Proteomes" id="UP000316167">
    <property type="component" value="Unassembled WGS sequence"/>
</dbReference>
<proteinExistence type="predicted"/>
<dbReference type="AlphaFoldDB" id="A0A562SGL0"/>
<sequence>MTGSSLYESLDEWNKSLFSKPLQYLSSEDLALFAGKVISTWGDTNDFKHFLPRLFELTALFDTPYDVWILYQKLKDANFQRWDIEEQNAVNDVSIAMWDNLLNDNSEKAEWEFSDYFASLAHFYPDFNNLTELWLLNDSFSSIKNLVIYVYEEAYNLFQKHYIRGNMKSTRNIIAFKNWLLSDSVIEKLTNAFYQYESTELAEKISWTIKILENEKYNSV</sequence>
<dbReference type="EMBL" id="VLLE01000005">
    <property type="protein sequence ID" value="TWI80431.1"/>
    <property type="molecule type" value="Genomic_DNA"/>
</dbReference>
<organism evidence="1 2">
    <name type="scientific">Lacibacter cauensis</name>
    <dbReference type="NCBI Taxonomy" id="510947"/>
    <lineage>
        <taxon>Bacteria</taxon>
        <taxon>Pseudomonadati</taxon>
        <taxon>Bacteroidota</taxon>
        <taxon>Chitinophagia</taxon>
        <taxon>Chitinophagales</taxon>
        <taxon>Chitinophagaceae</taxon>
        <taxon>Lacibacter</taxon>
    </lineage>
</organism>
<gene>
    <name evidence="1" type="ORF">IQ13_3108</name>
</gene>
<keyword evidence="2" id="KW-1185">Reference proteome</keyword>
<reference evidence="1 2" key="1">
    <citation type="journal article" date="2015" name="Stand. Genomic Sci.">
        <title>Genomic Encyclopedia of Bacterial and Archaeal Type Strains, Phase III: the genomes of soil and plant-associated and newly described type strains.</title>
        <authorList>
            <person name="Whitman W.B."/>
            <person name="Woyke T."/>
            <person name="Klenk H.P."/>
            <person name="Zhou Y."/>
            <person name="Lilburn T.G."/>
            <person name="Beck B.J."/>
            <person name="De Vos P."/>
            <person name="Vandamme P."/>
            <person name="Eisen J.A."/>
            <person name="Garrity G."/>
            <person name="Hugenholtz P."/>
            <person name="Kyrpides N.C."/>
        </authorList>
    </citation>
    <scope>NUCLEOTIDE SEQUENCE [LARGE SCALE GENOMIC DNA]</scope>
    <source>
        <strain evidence="1 2">CGMCC 1.7271</strain>
    </source>
</reference>
<name>A0A562SGL0_9BACT</name>
<accession>A0A562SGL0</accession>
<evidence type="ECO:0000313" key="1">
    <source>
        <dbReference type="EMBL" id="TWI80431.1"/>
    </source>
</evidence>
<protein>
    <submittedName>
        <fullName evidence="1">Uncharacterized protein</fullName>
    </submittedName>
</protein>
<evidence type="ECO:0000313" key="2">
    <source>
        <dbReference type="Proteomes" id="UP000316167"/>
    </source>
</evidence>